<feature type="domain" description="Right handed beta helix" evidence="2">
    <location>
        <begin position="883"/>
        <end position="1053"/>
    </location>
</feature>
<dbReference type="InterPro" id="IPR039448">
    <property type="entry name" value="Beta_helix"/>
</dbReference>
<organism evidence="3 4">
    <name type="scientific">Blepharisma stoltei</name>
    <dbReference type="NCBI Taxonomy" id="1481888"/>
    <lineage>
        <taxon>Eukaryota</taxon>
        <taxon>Sar</taxon>
        <taxon>Alveolata</taxon>
        <taxon>Ciliophora</taxon>
        <taxon>Postciliodesmatophora</taxon>
        <taxon>Heterotrichea</taxon>
        <taxon>Heterotrichida</taxon>
        <taxon>Blepharismidae</taxon>
        <taxon>Blepharisma</taxon>
    </lineage>
</organism>
<evidence type="ECO:0000313" key="3">
    <source>
        <dbReference type="EMBL" id="CAG9313302.1"/>
    </source>
</evidence>
<gene>
    <name evidence="3" type="ORF">BSTOLATCC_MIC8575</name>
</gene>
<evidence type="ECO:0000313" key="4">
    <source>
        <dbReference type="Proteomes" id="UP001162131"/>
    </source>
</evidence>
<dbReference type="InterPro" id="IPR011050">
    <property type="entry name" value="Pectin_lyase_fold/virulence"/>
</dbReference>
<feature type="transmembrane region" description="Helical" evidence="1">
    <location>
        <begin position="1333"/>
        <end position="1355"/>
    </location>
</feature>
<keyword evidence="4" id="KW-1185">Reference proteome</keyword>
<protein>
    <recommendedName>
        <fullName evidence="2">Right handed beta helix domain-containing protein</fullName>
    </recommendedName>
</protein>
<keyword evidence="1" id="KW-0812">Transmembrane</keyword>
<dbReference type="PANTHER" id="PTHR11319:SF35">
    <property type="entry name" value="OUTER MEMBRANE PROTEIN PMPC-RELATED"/>
    <property type="match status" value="1"/>
</dbReference>
<feature type="transmembrane region" description="Helical" evidence="1">
    <location>
        <begin position="1430"/>
        <end position="1458"/>
    </location>
</feature>
<dbReference type="InterPro" id="IPR012334">
    <property type="entry name" value="Pectin_lyas_fold"/>
</dbReference>
<dbReference type="Pfam" id="PF13229">
    <property type="entry name" value="Beta_helix"/>
    <property type="match status" value="1"/>
</dbReference>
<proteinExistence type="predicted"/>
<keyword evidence="1" id="KW-1133">Transmembrane helix</keyword>
<dbReference type="Proteomes" id="UP001162131">
    <property type="component" value="Unassembled WGS sequence"/>
</dbReference>
<feature type="transmembrane region" description="Helical" evidence="1">
    <location>
        <begin position="1599"/>
        <end position="1616"/>
    </location>
</feature>
<dbReference type="SMART" id="SM00710">
    <property type="entry name" value="PbH1"/>
    <property type="match status" value="9"/>
</dbReference>
<feature type="transmembrane region" description="Helical" evidence="1">
    <location>
        <begin position="1572"/>
        <end position="1593"/>
    </location>
</feature>
<feature type="transmembrane region" description="Helical" evidence="1">
    <location>
        <begin position="1367"/>
        <end position="1387"/>
    </location>
</feature>
<feature type="transmembrane region" description="Helical" evidence="1">
    <location>
        <begin position="1470"/>
        <end position="1499"/>
    </location>
</feature>
<name>A0AAU9III5_9CILI</name>
<keyword evidence="1" id="KW-0472">Membrane</keyword>
<comment type="caution">
    <text evidence="3">The sequence shown here is derived from an EMBL/GenBank/DDBJ whole genome shotgun (WGS) entry which is preliminary data.</text>
</comment>
<dbReference type="SUPFAM" id="SSF51126">
    <property type="entry name" value="Pectin lyase-like"/>
    <property type="match status" value="2"/>
</dbReference>
<feature type="transmembrane region" description="Helical" evidence="1">
    <location>
        <begin position="1628"/>
        <end position="1648"/>
    </location>
</feature>
<dbReference type="Gene3D" id="2.160.20.10">
    <property type="entry name" value="Single-stranded right-handed beta-helix, Pectin lyase-like"/>
    <property type="match status" value="1"/>
</dbReference>
<reference evidence="3" key="1">
    <citation type="submission" date="2021-09" db="EMBL/GenBank/DDBJ databases">
        <authorList>
            <consortium name="AG Swart"/>
            <person name="Singh M."/>
            <person name="Singh A."/>
            <person name="Seah K."/>
            <person name="Emmerich C."/>
        </authorList>
    </citation>
    <scope>NUCLEOTIDE SEQUENCE</scope>
    <source>
        <strain evidence="3">ATCC30299</strain>
    </source>
</reference>
<feature type="transmembrane region" description="Helical" evidence="1">
    <location>
        <begin position="1519"/>
        <end position="1545"/>
    </location>
</feature>
<dbReference type="EMBL" id="CAJZBQ010000010">
    <property type="protein sequence ID" value="CAG9313302.1"/>
    <property type="molecule type" value="Genomic_DNA"/>
</dbReference>
<dbReference type="InterPro" id="IPR006626">
    <property type="entry name" value="PbH1"/>
</dbReference>
<evidence type="ECO:0000259" key="2">
    <source>
        <dbReference type="Pfam" id="PF13229"/>
    </source>
</evidence>
<dbReference type="PANTHER" id="PTHR11319">
    <property type="entry name" value="G PROTEIN-COUPLED RECEPTOR-RELATED"/>
    <property type="match status" value="1"/>
</dbReference>
<evidence type="ECO:0000256" key="1">
    <source>
        <dbReference type="SAM" id="Phobius"/>
    </source>
</evidence>
<sequence length="1761" mass="200565">MVTFSNPCSMYVDYNTTSTIRNGSKNYPYKTLAEALENPCDQFIEILLEPGLHIIDEDYFNIGSIAVSLIIRPASNDQLQHATLKITNSKFTMDFETLYWIYFQNIIFDRKAVAQPYEIQLSDVFNTATVCPINTFSNFISIGEYNWLFIYNTTFQNMEYNLKSIIFAQSGVLRLYNTTFQNIKAYDCGNLYGVIILRCDLNCYPNTFVYEKGTVELNNGFFSSLMDFASSFLLANYTGSIKFSNVNFLNSLSLCRGAALISDYCGTLISVDNCRGEFIFENCSFDTIYTWSMVSVYYDMDSITSNLALNDNYEWIIVPKMRIVNNTFNLIGSDILIFCYLFTYPLEIYIKDFYISNSLFLYSVFYEYSYWMDPDNMILINAENVLIDSSLFKYGFFFDHAWNINATLKGFRVNHIIKDLKLSNTVFPYFNSSALSIYDNGSVTTLLLIFSYEIHTFSVSNFMIDETLMAPSSSAFSVLYMLNIKNQALISNISIDFLHINSQFAPINIVNGNKIFCESITIKNTRNDDWAAGIALANIKSAHLNNINIENIYSSYQGGIYLKDCEDVLIENSIFYNATSDQIGGGIGINNLTHLFEIKNLTFFQNNQGSIIIFSQTSKDAIFYIKKCIFALNSRHQSGSAVAYVSVPSEQFFNNTVITENCSFYKNTDYPIYIQNNANYQDFGSIFMNNECVLYADGFSAQNNLFNGTIFYQNFLGDGLISIFDGSLNCINCYFSENSLLLIYLQNSAWANLESCAFFNNTADEGPLVLIFESLGSITFNNVSIVSNYAFYDPILHIQGSNILLKQFTLKDNILYNPGQSEIYIQNASFFRAEESLFISTKTTIETAIISSNSTLYFDNCEFRFIYASPNGLIFVNYGKLLFHNSKMTYIENSNIMTSSIFIYAMHQDIIELKNSVFSNSLHTGLGLVNTTRIIITDCSFLNGINTMFLEIVNYEYLSISNSLFYNNTSNLSAAALEITNQNETSVTKIENSKFINNSVASKGGAFLLDCCNAQILNSTFENNMALEGGAGYVRCMKNGLTNYFFRNIFSNNSAKIGASLCVEGNNIEESDNEYSENHAEYGDKLALHPVRLVKYEDLTLDNDTTLYYDGVCGLDYPLNFSFALIDINQQLVTGGFDGYSASLRPIFENSTINGVSAVNPIRGIIIFNNLTFLCAPGSEIRMNLTYFGSIDFWISNRNISISLNLTVILRTRNCINGEYRSNNQCIYCKEGQYSLSPDNNCNECPVNAYCYGGDLLAPKPGYWRGKTDSIRLYHCLNPNACEGGLKDANDSISLTGRCREGYQGNLCQACDYGFSSSGGNNCERCPSSQDNIIRLVGLGICTILVVTIVVYLTFITAYEPVSISSIFFKILLNYFQVISIIIKMKLPWPWYADSWLSYQSYPGDIPTHLLSIDCLLIDKSDKESYKSIYFLKMIIMVCLPAALGICIFIFWLIVAVIKNIYLSAVKNELITTLWILHFLILPTITNYMFSIFSCMDIYGELYLSSNLDIKCWDNMHSIYAFGVALPGILIWTAGIPLGIFLYLWKKRRHLYRLETMLRFGFIYNGYRKSKFYWEFVILIRKLLIIWIAIFFTNDAVETQAIVCFTVLFIFFYLQYKCYPFEYLELNTAELTSIFVELLTIYCGLYYMTNELSLGLEIFFFVLLVLSNAYFLWVWLKNISKKLILLILKKIQSLRKCFDVNNYKDYGKIEEKSKLIATKNLTELEIKDSASISLWAMKRIAKSAISEESNIGESHSQDQYP</sequence>
<feature type="transmembrane region" description="Helical" evidence="1">
    <location>
        <begin position="1654"/>
        <end position="1676"/>
    </location>
</feature>
<accession>A0AAU9III5</accession>